<dbReference type="Pfam" id="PF12838">
    <property type="entry name" value="Fer4_7"/>
    <property type="match status" value="1"/>
</dbReference>
<comment type="similarity">
    <text evidence="3">Belongs to the FrhG family.</text>
</comment>
<gene>
    <name evidence="9" type="ORF">FYJ44_04670</name>
</gene>
<evidence type="ECO:0000256" key="4">
    <source>
        <dbReference type="ARBA" id="ARBA00022485"/>
    </source>
</evidence>
<dbReference type="InterPro" id="IPR017900">
    <property type="entry name" value="4Fe4S_Fe_S_CS"/>
</dbReference>
<keyword evidence="6" id="KW-0408">Iron</keyword>
<dbReference type="Gene3D" id="3.40.50.12280">
    <property type="match status" value="1"/>
</dbReference>
<dbReference type="RefSeq" id="WP_154509615.1">
    <property type="nucleotide sequence ID" value="NZ_JAXELC010000003.1"/>
</dbReference>
<dbReference type="InterPro" id="IPR017896">
    <property type="entry name" value="4Fe4S_Fe-S-bd"/>
</dbReference>
<evidence type="ECO:0000256" key="5">
    <source>
        <dbReference type="ARBA" id="ARBA00022723"/>
    </source>
</evidence>
<reference evidence="9 10" key="1">
    <citation type="submission" date="2019-09" db="EMBL/GenBank/DDBJ databases">
        <title>In-depth cultivation of the pig gut microbiome towards novel bacterial diversity and tailored functional studies.</title>
        <authorList>
            <person name="Wylensek D."/>
            <person name="Hitch T.C.A."/>
            <person name="Clavel T."/>
        </authorList>
    </citation>
    <scope>NUCLEOTIDE SEQUENCE [LARGE SCALE GENOMIC DNA]</scope>
    <source>
        <strain evidence="9 10">PG-178-WT-4</strain>
    </source>
</reference>
<feature type="domain" description="4Fe-4S ferredoxin-type" evidence="8">
    <location>
        <begin position="31"/>
        <end position="60"/>
    </location>
</feature>
<evidence type="ECO:0000259" key="8">
    <source>
        <dbReference type="PROSITE" id="PS51379"/>
    </source>
</evidence>
<dbReference type="InterPro" id="IPR052375">
    <property type="entry name" value="Complex_I_20kDa-like"/>
</dbReference>
<dbReference type="PROSITE" id="PS00198">
    <property type="entry name" value="4FE4S_FER_1"/>
    <property type="match status" value="1"/>
</dbReference>
<comment type="cofactor">
    <cofactor evidence="1">
        <name>[4Fe-4S] cluster</name>
        <dbReference type="ChEBI" id="CHEBI:49883"/>
    </cofactor>
</comment>
<evidence type="ECO:0000256" key="3">
    <source>
        <dbReference type="ARBA" id="ARBA00010870"/>
    </source>
</evidence>
<dbReference type="SUPFAM" id="SSF56770">
    <property type="entry name" value="HydA/Nqo6-like"/>
    <property type="match status" value="1"/>
</dbReference>
<name>A0A6L5XJH0_9BACT</name>
<dbReference type="Pfam" id="PF01058">
    <property type="entry name" value="Oxidored_q6"/>
    <property type="match status" value="1"/>
</dbReference>
<dbReference type="SUPFAM" id="SSF54862">
    <property type="entry name" value="4Fe-4S ferredoxins"/>
    <property type="match status" value="1"/>
</dbReference>
<comment type="caution">
    <text evidence="9">The sequence shown here is derived from an EMBL/GenBank/DDBJ whole genome shotgun (WGS) entry which is preliminary data.</text>
</comment>
<dbReference type="AlphaFoldDB" id="A0A6L5XJH0"/>
<dbReference type="GO" id="GO:0046872">
    <property type="term" value="F:metal ion binding"/>
    <property type="evidence" value="ECO:0007669"/>
    <property type="project" value="UniProtKB-KW"/>
</dbReference>
<evidence type="ECO:0000313" key="9">
    <source>
        <dbReference type="EMBL" id="MSS27353.1"/>
    </source>
</evidence>
<evidence type="ECO:0000256" key="2">
    <source>
        <dbReference type="ARBA" id="ARBA00009173"/>
    </source>
</evidence>
<proteinExistence type="inferred from homology"/>
<evidence type="ECO:0000256" key="6">
    <source>
        <dbReference type="ARBA" id="ARBA00023004"/>
    </source>
</evidence>
<dbReference type="PANTHER" id="PTHR42989">
    <property type="entry name" value="HYDROGENASE-4 COMPONENT I"/>
    <property type="match status" value="1"/>
</dbReference>
<protein>
    <submittedName>
        <fullName evidence="9">4Fe-4S dicluster domain-containing protein</fullName>
    </submittedName>
</protein>
<evidence type="ECO:0000256" key="7">
    <source>
        <dbReference type="ARBA" id="ARBA00023014"/>
    </source>
</evidence>
<comment type="similarity">
    <text evidence="2">Belongs to the complex I 20 kDa subunit family.</text>
</comment>
<evidence type="ECO:0000256" key="1">
    <source>
        <dbReference type="ARBA" id="ARBA00001966"/>
    </source>
</evidence>
<dbReference type="Proteomes" id="UP000477488">
    <property type="component" value="Unassembled WGS sequence"/>
</dbReference>
<dbReference type="PANTHER" id="PTHR42989:SF1">
    <property type="entry name" value="FORMATE HYDROGENLYASE SUBUNIT 7-RELATED"/>
    <property type="match status" value="1"/>
</dbReference>
<feature type="domain" description="4Fe-4S ferredoxin-type" evidence="8">
    <location>
        <begin position="67"/>
        <end position="96"/>
    </location>
</feature>
<dbReference type="EMBL" id="VUMH01000003">
    <property type="protein sequence ID" value="MSS27353.1"/>
    <property type="molecule type" value="Genomic_DNA"/>
</dbReference>
<accession>A0A6L5XJH0</accession>
<keyword evidence="4" id="KW-0004">4Fe-4S</keyword>
<evidence type="ECO:0000313" key="10">
    <source>
        <dbReference type="Proteomes" id="UP000477488"/>
    </source>
</evidence>
<keyword evidence="7" id="KW-0411">Iron-sulfur</keyword>
<dbReference type="PROSITE" id="PS51379">
    <property type="entry name" value="4FE4S_FER_2"/>
    <property type="match status" value="2"/>
</dbReference>
<keyword evidence="10" id="KW-1185">Reference proteome</keyword>
<dbReference type="InterPro" id="IPR006137">
    <property type="entry name" value="NADH_UbQ_OxRdtase-like_20kDa"/>
</dbReference>
<keyword evidence="5" id="KW-0479">Metal-binding</keyword>
<sequence length="273" mass="29374">MLRIIKERLHQKYRTLDYPRQKPALSPRYQGRPALTDVDCGDCRACFEACPTGALLPGSACPDGRARTPVLDMGRCIFCGACRAVCPKGAFSFSGEHRMAVFRREDLLVTPGPVPQCGAPAPAYEPPRPLRDYSLFRRSLKLRQVSAGGCGACEADCNVLGTLAYDLGRFGIEFAASPRHADGLLVTGPITENMRRALLDTWAATPEPRLLVAVGACAISGGLFRDGPQCRNGMDGLNGTDGTEGLPVDVFVPGCPPNPWSILDGLLSLRRKS</sequence>
<organism evidence="9 10">
    <name type="scientific">Desulfovibrio porci</name>
    <dbReference type="NCBI Taxonomy" id="2605782"/>
    <lineage>
        <taxon>Bacteria</taxon>
        <taxon>Pseudomonadati</taxon>
        <taxon>Thermodesulfobacteriota</taxon>
        <taxon>Desulfovibrionia</taxon>
        <taxon>Desulfovibrionales</taxon>
        <taxon>Desulfovibrionaceae</taxon>
        <taxon>Desulfovibrio</taxon>
    </lineage>
</organism>
<dbReference type="Gene3D" id="3.30.70.3270">
    <property type="match status" value="1"/>
</dbReference>
<dbReference type="GO" id="GO:0051539">
    <property type="term" value="F:4 iron, 4 sulfur cluster binding"/>
    <property type="evidence" value="ECO:0007669"/>
    <property type="project" value="UniProtKB-KW"/>
</dbReference>